<reference evidence="2 3" key="1">
    <citation type="submission" date="2023-08" db="EMBL/GenBank/DDBJ databases">
        <title>Implementing the SeqCode for naming new Mesorhizobium species isolated from Vachellia karroo root nodules.</title>
        <authorList>
            <person name="Van Lill M."/>
        </authorList>
    </citation>
    <scope>NUCLEOTIDE SEQUENCE [LARGE SCALE GENOMIC DNA]</scope>
    <source>
        <strain evidence="2 3">VK22B</strain>
    </source>
</reference>
<comment type="caution">
    <text evidence="2">The sequence shown here is derived from an EMBL/GenBank/DDBJ whole genome shotgun (WGS) entry which is preliminary data.</text>
</comment>
<proteinExistence type="predicted"/>
<evidence type="ECO:0000256" key="1">
    <source>
        <dbReference type="SAM" id="MobiDB-lite"/>
    </source>
</evidence>
<feature type="region of interest" description="Disordered" evidence="1">
    <location>
        <begin position="1"/>
        <end position="24"/>
    </location>
</feature>
<name>A0ABU4ZDE7_9HYPH</name>
<keyword evidence="3" id="KW-1185">Reference proteome</keyword>
<gene>
    <name evidence="2" type="ORF">RFN29_31280</name>
</gene>
<protein>
    <submittedName>
        <fullName evidence="2">Uncharacterized protein</fullName>
    </submittedName>
</protein>
<organism evidence="2 3">
    <name type="scientific">Mesorhizobium captivum</name>
    <dbReference type="NCBI Taxonomy" id="3072319"/>
    <lineage>
        <taxon>Bacteria</taxon>
        <taxon>Pseudomonadati</taxon>
        <taxon>Pseudomonadota</taxon>
        <taxon>Alphaproteobacteria</taxon>
        <taxon>Hyphomicrobiales</taxon>
        <taxon>Phyllobacteriaceae</taxon>
        <taxon>Mesorhizobium</taxon>
    </lineage>
</organism>
<dbReference type="Proteomes" id="UP001271249">
    <property type="component" value="Unassembled WGS sequence"/>
</dbReference>
<sequence length="43" mass="4432">MAAIAALGRPETRTGDIRGTTNTEGMTSAIVAAIEKEAENVLT</sequence>
<dbReference type="RefSeq" id="WP_320229722.1">
    <property type="nucleotide sequence ID" value="NZ_JAVIJB010000045.1"/>
</dbReference>
<evidence type="ECO:0000313" key="2">
    <source>
        <dbReference type="EMBL" id="MDX8496029.1"/>
    </source>
</evidence>
<accession>A0ABU4ZDE7</accession>
<evidence type="ECO:0000313" key="3">
    <source>
        <dbReference type="Proteomes" id="UP001271249"/>
    </source>
</evidence>
<dbReference type="EMBL" id="JAVIJC010000049">
    <property type="protein sequence ID" value="MDX8496029.1"/>
    <property type="molecule type" value="Genomic_DNA"/>
</dbReference>